<proteinExistence type="predicted"/>
<name>A0A843X4Q3_COLES</name>
<keyword evidence="2" id="KW-1185">Reference proteome</keyword>
<comment type="caution">
    <text evidence="1">The sequence shown here is derived from an EMBL/GenBank/DDBJ whole genome shotgun (WGS) entry which is preliminary data.</text>
</comment>
<dbReference type="Proteomes" id="UP000652761">
    <property type="component" value="Unassembled WGS sequence"/>
</dbReference>
<gene>
    <name evidence="1" type="ORF">Taro_045377</name>
</gene>
<reference evidence="1" key="1">
    <citation type="submission" date="2017-07" db="EMBL/GenBank/DDBJ databases">
        <title>Taro Niue Genome Assembly and Annotation.</title>
        <authorList>
            <person name="Atibalentja N."/>
            <person name="Keating K."/>
            <person name="Fields C.J."/>
        </authorList>
    </citation>
    <scope>NUCLEOTIDE SEQUENCE</scope>
    <source>
        <strain evidence="1">Niue_2</strain>
        <tissue evidence="1">Leaf</tissue>
    </source>
</reference>
<evidence type="ECO:0000313" key="1">
    <source>
        <dbReference type="EMBL" id="MQM12464.1"/>
    </source>
</evidence>
<protein>
    <submittedName>
        <fullName evidence="1">Uncharacterized protein</fullName>
    </submittedName>
</protein>
<accession>A0A843X4Q3</accession>
<dbReference type="AlphaFoldDB" id="A0A843X4Q3"/>
<sequence>MVGYVFYTYNIAYQDDSTTSGVLSLDRLSLPTPPNELASFVFGCVATRTRDCLREPPVCLVWAVAITRSRLKYRVRTGRSSPIVSPPRTPL</sequence>
<organism evidence="1 2">
    <name type="scientific">Colocasia esculenta</name>
    <name type="common">Wild taro</name>
    <name type="synonym">Arum esculentum</name>
    <dbReference type="NCBI Taxonomy" id="4460"/>
    <lineage>
        <taxon>Eukaryota</taxon>
        <taxon>Viridiplantae</taxon>
        <taxon>Streptophyta</taxon>
        <taxon>Embryophyta</taxon>
        <taxon>Tracheophyta</taxon>
        <taxon>Spermatophyta</taxon>
        <taxon>Magnoliopsida</taxon>
        <taxon>Liliopsida</taxon>
        <taxon>Araceae</taxon>
        <taxon>Aroideae</taxon>
        <taxon>Colocasieae</taxon>
        <taxon>Colocasia</taxon>
    </lineage>
</organism>
<evidence type="ECO:0000313" key="2">
    <source>
        <dbReference type="Proteomes" id="UP000652761"/>
    </source>
</evidence>
<dbReference type="EMBL" id="NMUH01005323">
    <property type="protein sequence ID" value="MQM12464.1"/>
    <property type="molecule type" value="Genomic_DNA"/>
</dbReference>